<dbReference type="EMBL" id="JACEGQ020000001">
    <property type="protein sequence ID" value="KAH8518082.1"/>
    <property type="molecule type" value="Genomic_DNA"/>
</dbReference>
<dbReference type="PANTHER" id="PTHR16128">
    <property type="entry name" value="FAD/NAD(P)-BINDING OXIDOREDUCTASE FAMILY PROTEIN"/>
    <property type="match status" value="1"/>
</dbReference>
<dbReference type="Gene3D" id="3.50.50.60">
    <property type="entry name" value="FAD/NAD(P)-binding domain"/>
    <property type="match status" value="1"/>
</dbReference>
<evidence type="ECO:0000313" key="2">
    <source>
        <dbReference type="Proteomes" id="UP000807159"/>
    </source>
</evidence>
<comment type="caution">
    <text evidence="1">The sequence shown here is derived from an EMBL/GenBank/DDBJ whole genome shotgun (WGS) entry which is preliminary data.</text>
</comment>
<evidence type="ECO:0000313" key="1">
    <source>
        <dbReference type="EMBL" id="KAH8518082.1"/>
    </source>
</evidence>
<proteinExistence type="predicted"/>
<dbReference type="PANTHER" id="PTHR16128:SF5">
    <property type="entry name" value="FAD_NAD(P)-BINDING OXIDOREDUCTASE FAMILY PROTEIN"/>
    <property type="match status" value="1"/>
</dbReference>
<dbReference type="Gene3D" id="3.90.660.10">
    <property type="match status" value="1"/>
</dbReference>
<dbReference type="InterPro" id="IPR036188">
    <property type="entry name" value="FAD/NAD-bd_sf"/>
</dbReference>
<feature type="non-terminal residue" evidence="1">
    <location>
        <position position="1"/>
    </location>
</feature>
<name>A0A8T2ZMQ4_POPDE</name>
<dbReference type="Pfam" id="PF13450">
    <property type="entry name" value="NAD_binding_8"/>
    <property type="match status" value="1"/>
</dbReference>
<organism evidence="1 2">
    <name type="scientific">Populus deltoides</name>
    <name type="common">Eastern poplar</name>
    <name type="synonym">Eastern cottonwood</name>
    <dbReference type="NCBI Taxonomy" id="3696"/>
    <lineage>
        <taxon>Eukaryota</taxon>
        <taxon>Viridiplantae</taxon>
        <taxon>Streptophyta</taxon>
        <taxon>Embryophyta</taxon>
        <taxon>Tracheophyta</taxon>
        <taxon>Spermatophyta</taxon>
        <taxon>Magnoliopsida</taxon>
        <taxon>eudicotyledons</taxon>
        <taxon>Gunneridae</taxon>
        <taxon>Pentapetalae</taxon>
        <taxon>rosids</taxon>
        <taxon>fabids</taxon>
        <taxon>Malpighiales</taxon>
        <taxon>Salicaceae</taxon>
        <taxon>Saliceae</taxon>
        <taxon>Populus</taxon>
    </lineage>
</organism>
<dbReference type="AlphaFoldDB" id="A0A8T2ZMQ4"/>
<protein>
    <recommendedName>
        <fullName evidence="3">FAD/NAD(P)-binding oxidoreductase family protein</fullName>
    </recommendedName>
</protein>
<dbReference type="SUPFAM" id="SSF51905">
    <property type="entry name" value="FAD/NAD(P)-binding domain"/>
    <property type="match status" value="1"/>
</dbReference>
<gene>
    <name evidence="1" type="ORF">H0E87_000045</name>
</gene>
<dbReference type="Proteomes" id="UP000807159">
    <property type="component" value="Chromosome 1"/>
</dbReference>
<reference evidence="1" key="1">
    <citation type="journal article" date="2021" name="J. Hered.">
        <title>Genome Assembly of Salicaceae Populus deltoides (Eastern Cottonwood) I-69 Based on Nanopore Sequencing and Hi-C Technologies.</title>
        <authorList>
            <person name="Bai S."/>
            <person name="Wu H."/>
            <person name="Zhang J."/>
            <person name="Pan Z."/>
            <person name="Zhao W."/>
            <person name="Li Z."/>
            <person name="Tong C."/>
        </authorList>
    </citation>
    <scope>NUCLEOTIDE SEQUENCE</scope>
    <source>
        <tissue evidence="1">Leaf</tissue>
    </source>
</reference>
<accession>A0A8T2ZMQ4</accession>
<sequence>MTIATINYKLLPFCLCKSDPSIDTTTMSNVATKVAVVGGGSKFMSLSSVFISTVCDMHYMYLDIENIAERNGLNVAVSGAVCASTLAKNGISVTLFESARGPGGRMSQRREISEDGKELLFDHGAPFFSVSNSDVLRLVHEWESKGLVQEWKENFGSFDCISKKFLDIEQEAPNKKYVGIPGMNSICKALCNETGVESKFGVSIGRLECLDDEKWSLTGLDGQNLGRFSGVVVSDKSIASPRFTDVTGRPPPLDLSLTPELALKLQDIPVSPCFALMLAFSEPLSSISVKGFSFKNSEILSWSHCDSSKPGRSTGRHASVLTLLVNNWK</sequence>
<keyword evidence="2" id="KW-1185">Reference proteome</keyword>
<evidence type="ECO:0008006" key="3">
    <source>
        <dbReference type="Google" id="ProtNLM"/>
    </source>
</evidence>